<dbReference type="GO" id="GO:0005829">
    <property type="term" value="C:cytosol"/>
    <property type="evidence" value="ECO:0007669"/>
    <property type="project" value="TreeGrafter"/>
</dbReference>
<feature type="chain" id="PRO_5010349779" evidence="3">
    <location>
        <begin position="23"/>
        <end position="749"/>
    </location>
</feature>
<proteinExistence type="predicted"/>
<evidence type="ECO:0000256" key="1">
    <source>
        <dbReference type="SAM" id="MobiDB-lite"/>
    </source>
</evidence>
<dbReference type="PANTHER" id="PTHR33539">
    <property type="entry name" value="UPF0764 PROTEIN C16ORF89"/>
    <property type="match status" value="1"/>
</dbReference>
<accession>A0A1S3I269</accession>
<keyword evidence="4" id="KW-1185">Reference proteome</keyword>
<dbReference type="AlphaFoldDB" id="A0A1S3I269"/>
<dbReference type="Proteomes" id="UP000085678">
    <property type="component" value="Unplaced"/>
</dbReference>
<gene>
    <name evidence="5" type="primary">LOC106160335</name>
</gene>
<feature type="compositionally biased region" description="Basic and acidic residues" evidence="1">
    <location>
        <begin position="573"/>
        <end position="611"/>
    </location>
</feature>
<protein>
    <submittedName>
        <fullName evidence="5">Uncharacterized protein LOC106160335 isoform X2</fullName>
    </submittedName>
</protein>
<organism evidence="4 5">
    <name type="scientific">Lingula anatina</name>
    <name type="common">Brachiopod</name>
    <name type="synonym">Lingula unguis</name>
    <dbReference type="NCBI Taxonomy" id="7574"/>
    <lineage>
        <taxon>Eukaryota</taxon>
        <taxon>Metazoa</taxon>
        <taxon>Spiralia</taxon>
        <taxon>Lophotrochozoa</taxon>
        <taxon>Brachiopoda</taxon>
        <taxon>Linguliformea</taxon>
        <taxon>Lingulata</taxon>
        <taxon>Lingulida</taxon>
        <taxon>Linguloidea</taxon>
        <taxon>Lingulidae</taxon>
        <taxon>Lingula</taxon>
    </lineage>
</organism>
<feature type="signal peptide" evidence="3">
    <location>
        <begin position="1"/>
        <end position="22"/>
    </location>
</feature>
<name>A0A1S3I269_LINAN</name>
<dbReference type="PANTHER" id="PTHR33539:SF1">
    <property type="entry name" value="UPF0764 PROTEIN C16ORF89"/>
    <property type="match status" value="1"/>
</dbReference>
<keyword evidence="3" id="KW-0732">Signal</keyword>
<feature type="region of interest" description="Disordered" evidence="1">
    <location>
        <begin position="342"/>
        <end position="385"/>
    </location>
</feature>
<feature type="compositionally biased region" description="Polar residues" evidence="1">
    <location>
        <begin position="365"/>
        <end position="375"/>
    </location>
</feature>
<dbReference type="InterPro" id="IPR031751">
    <property type="entry name" value="DUF4735"/>
</dbReference>
<keyword evidence="2" id="KW-0812">Transmembrane</keyword>
<evidence type="ECO:0000313" key="4">
    <source>
        <dbReference type="Proteomes" id="UP000085678"/>
    </source>
</evidence>
<feature type="compositionally biased region" description="Acidic residues" evidence="1">
    <location>
        <begin position="630"/>
        <end position="648"/>
    </location>
</feature>
<feature type="compositionally biased region" description="Basic and acidic residues" evidence="1">
    <location>
        <begin position="350"/>
        <end position="361"/>
    </location>
</feature>
<dbReference type="Pfam" id="PF15882">
    <property type="entry name" value="DUF4735"/>
    <property type="match status" value="1"/>
</dbReference>
<feature type="transmembrane region" description="Helical" evidence="2">
    <location>
        <begin position="719"/>
        <end position="737"/>
    </location>
</feature>
<dbReference type="GO" id="GO:0016020">
    <property type="term" value="C:membrane"/>
    <property type="evidence" value="ECO:0007669"/>
    <property type="project" value="TreeGrafter"/>
</dbReference>
<keyword evidence="2" id="KW-0472">Membrane</keyword>
<sequence>MAASRMSSLLLLIFMFLRLTLSVDPLFDELLSGIEKAVSYYQTSYKEMNLDGIFGLRVVEGQIALLIDEIDDQKLKIQNKKVLERLRKIKADATYASKEAIPYLEKGDGEYYRSMKYLVGEQWSIFHRHRKLDPNLKWVKSDLERIKEERKKQNISIKTIDEERSDKCMKELFGSDTQKPCQVSDECMYMITAKGLKDYLLTHQLLFTLLGEKVGCISKINEWLHAHGEPRGINQLQLEFCTNNYYEVKESIELMKGKIWPIQQDIFLEEEFVCPSMGFIQFLRRDWLQQILTWQKPNGCFGKMKRAEMRDSIDGLAIDESSYVYENEAAIDMIEYLKKQKKQRQQNGDSNERSKSEEFDKIQGNLIQPNSQADSLGSERDSQMQVQFQQPAGVMNKSILNQPLQKQVQWNQLNQQTHLSNRLVYQNKEQALFQPPNEKYITHIPAQQQQIPKNRQQLFQENQMQHQLNIENHQENAHLPSNPLMGARRLMQYNVKSYRSRRLLVEKDLAGGCLSHKTAVGTAAMVMYLRFMLDPGPPELQEYHRALIGDEPAHSSHTTTVPGEMFQKTKSTKNLDDADMDIFHNKMDDDDHHQKGVHPKHEIREVLRGKGQDYLIDGDQDNPHDHFDRDEDNIDEGENNDREEEDDGKFDQNDFIAEEPDQQYHLGRKVNPLKSHHNEDDIFDDKNLDPLDEGLASSKKTTHLAHEMQGSLALPWRNLYIVMVVAAVMLFFMFRFIKKRRISIRYRHR</sequence>
<dbReference type="OrthoDB" id="5949187at2759"/>
<evidence type="ECO:0000256" key="2">
    <source>
        <dbReference type="SAM" id="Phobius"/>
    </source>
</evidence>
<dbReference type="GeneID" id="106160335"/>
<dbReference type="RefSeq" id="XP_013392360.1">
    <property type="nucleotide sequence ID" value="XM_013536906.1"/>
</dbReference>
<feature type="region of interest" description="Disordered" evidence="1">
    <location>
        <begin position="552"/>
        <end position="650"/>
    </location>
</feature>
<evidence type="ECO:0000256" key="3">
    <source>
        <dbReference type="SAM" id="SignalP"/>
    </source>
</evidence>
<reference evidence="5" key="1">
    <citation type="submission" date="2025-08" db="UniProtKB">
        <authorList>
            <consortium name="RefSeq"/>
        </authorList>
    </citation>
    <scope>IDENTIFICATION</scope>
    <source>
        <tissue evidence="5">Gonads</tissue>
    </source>
</reference>
<evidence type="ECO:0000313" key="5">
    <source>
        <dbReference type="RefSeq" id="XP_013392360.1"/>
    </source>
</evidence>
<dbReference type="InParanoid" id="A0A1S3I269"/>
<keyword evidence="2" id="KW-1133">Transmembrane helix</keyword>